<evidence type="ECO:0000256" key="9">
    <source>
        <dbReference type="HAMAP-Rule" id="MF_01148"/>
    </source>
</evidence>
<evidence type="ECO:0000256" key="6">
    <source>
        <dbReference type="ARBA" id="ARBA00022989"/>
    </source>
</evidence>
<evidence type="ECO:0000256" key="8">
    <source>
        <dbReference type="ARBA" id="ARBA00023315"/>
    </source>
</evidence>
<gene>
    <name evidence="9 11" type="primary">lnt</name>
    <name evidence="11" type="ORF">EP867_12760</name>
</gene>
<dbReference type="InterPro" id="IPR045378">
    <property type="entry name" value="LNT_N"/>
</dbReference>
<feature type="transmembrane region" description="Helical" evidence="9">
    <location>
        <begin position="152"/>
        <end position="177"/>
    </location>
</feature>
<organism evidence="11 12">
    <name type="scientific">Falsigemmobacter intermedius</name>
    <dbReference type="NCBI Taxonomy" id="1553448"/>
    <lineage>
        <taxon>Bacteria</taxon>
        <taxon>Pseudomonadati</taxon>
        <taxon>Pseudomonadota</taxon>
        <taxon>Alphaproteobacteria</taxon>
        <taxon>Rhodobacterales</taxon>
        <taxon>Paracoccaceae</taxon>
        <taxon>Falsigemmobacter</taxon>
    </lineage>
</organism>
<feature type="transmembrane region" description="Helical" evidence="9">
    <location>
        <begin position="119"/>
        <end position="140"/>
    </location>
</feature>
<keyword evidence="4 9" id="KW-0808">Transferase</keyword>
<dbReference type="PANTHER" id="PTHR38686">
    <property type="entry name" value="APOLIPOPROTEIN N-ACYLTRANSFERASE"/>
    <property type="match status" value="1"/>
</dbReference>
<dbReference type="EC" id="2.3.1.269" evidence="9"/>
<comment type="caution">
    <text evidence="11">The sequence shown here is derived from an EMBL/GenBank/DDBJ whole genome shotgun (WGS) entry which is preliminary data.</text>
</comment>
<evidence type="ECO:0000313" key="12">
    <source>
        <dbReference type="Proteomes" id="UP000287168"/>
    </source>
</evidence>
<feature type="transmembrane region" description="Helical" evidence="9">
    <location>
        <begin position="61"/>
        <end position="77"/>
    </location>
</feature>
<comment type="catalytic activity">
    <reaction evidence="9">
        <text>N-terminal S-1,2-diacyl-sn-glyceryl-L-cysteinyl-[lipoprotein] + a glycerophospholipid = N-acyl-S-1,2-diacyl-sn-glyceryl-L-cysteinyl-[lipoprotein] + a 2-acyl-sn-glycero-3-phospholipid + H(+)</text>
        <dbReference type="Rhea" id="RHEA:48228"/>
        <dbReference type="Rhea" id="RHEA-COMP:14681"/>
        <dbReference type="Rhea" id="RHEA-COMP:14684"/>
        <dbReference type="ChEBI" id="CHEBI:15378"/>
        <dbReference type="ChEBI" id="CHEBI:136912"/>
        <dbReference type="ChEBI" id="CHEBI:140656"/>
        <dbReference type="ChEBI" id="CHEBI:140657"/>
        <dbReference type="ChEBI" id="CHEBI:140660"/>
        <dbReference type="EC" id="2.3.1.269"/>
    </reaction>
</comment>
<dbReference type="GO" id="GO:0005886">
    <property type="term" value="C:plasma membrane"/>
    <property type="evidence" value="ECO:0007669"/>
    <property type="project" value="UniProtKB-SubCell"/>
</dbReference>
<dbReference type="OrthoDB" id="9804277at2"/>
<evidence type="ECO:0000259" key="10">
    <source>
        <dbReference type="PROSITE" id="PS50263"/>
    </source>
</evidence>
<dbReference type="GO" id="GO:0016410">
    <property type="term" value="F:N-acyltransferase activity"/>
    <property type="evidence" value="ECO:0007669"/>
    <property type="project" value="UniProtKB-UniRule"/>
</dbReference>
<evidence type="ECO:0000256" key="5">
    <source>
        <dbReference type="ARBA" id="ARBA00022692"/>
    </source>
</evidence>
<dbReference type="RefSeq" id="WP_128489821.1">
    <property type="nucleotide sequence ID" value="NZ_JBHLXB010000035.1"/>
</dbReference>
<comment type="subcellular location">
    <subcellularLocation>
        <location evidence="1 9">Cell membrane</location>
        <topology evidence="1 9">Multi-pass membrane protein</topology>
    </subcellularLocation>
</comment>
<dbReference type="NCBIfam" id="TIGR00546">
    <property type="entry name" value="lnt"/>
    <property type="match status" value="1"/>
</dbReference>
<dbReference type="InterPro" id="IPR036526">
    <property type="entry name" value="C-N_Hydrolase_sf"/>
</dbReference>
<sequence length="504" mass="53923">MARHLLSKLDRGGLAVALLAGAAAGLGQIPWSLWPISLLGFAVILWNAARAPTAKAAALRAWLSGSAYFLLTLNWITEPFQVEAERDAWMAPFALFFMATGLGLFWAGAGALSAPLRRFMPAAGAMALMLAGLEALRGVIFTGFPWALPGHIWIGFAPAQLASLAGAGGLTLLTLTLAALPVLWRARGLAAALVLLGAVWGFGHWRLSDPLPPAREAVIRLVQPDADQALKWHPDYARMFFERHLDLSAAAPGEAGVPDLIVWPETSVPVLLNDPGRALDVILEATGGIPVALGIQREVGVRFYNSLALLGPKDDGTAEVRAVYDKHQLVPFGEYIPGGDLVADWLGVFSFSPAAGYGYSAGPAPELISPGGALGTFQPLICYEAVFPWFQRVTDRPEWLLQITNDAWFGVKSGPFQHLGLARLRAVESGLPMMRVANTGISAAIGPRGEVLAELGMKQQGIIDHALPAALQPTLYSRIGPAAPVLLWFLAAMLLIFRRRAFNH</sequence>
<dbReference type="AlphaFoldDB" id="A0A3S3YGL0"/>
<feature type="transmembrane region" description="Helical" evidence="9">
    <location>
        <begin position="33"/>
        <end position="49"/>
    </location>
</feature>
<comment type="pathway">
    <text evidence="9">Protein modification; lipoprotein biosynthesis (N-acyl transfer).</text>
</comment>
<dbReference type="Gene3D" id="3.60.110.10">
    <property type="entry name" value="Carbon-nitrogen hydrolase"/>
    <property type="match status" value="1"/>
</dbReference>
<keyword evidence="12" id="KW-1185">Reference proteome</keyword>
<accession>A0A3S3YGL0</accession>
<keyword evidence="5 9" id="KW-0812">Transmembrane</keyword>
<protein>
    <recommendedName>
        <fullName evidence="9">Apolipoprotein N-acyltransferase</fullName>
        <shortName evidence="9">ALP N-acyltransferase</shortName>
        <ecNumber evidence="9">2.3.1.269</ecNumber>
    </recommendedName>
</protein>
<comment type="function">
    <text evidence="9">Catalyzes the phospholipid dependent N-acylation of the N-terminal cysteine of apolipoprotein, the last step in lipoprotein maturation.</text>
</comment>
<evidence type="ECO:0000256" key="4">
    <source>
        <dbReference type="ARBA" id="ARBA00022679"/>
    </source>
</evidence>
<dbReference type="Pfam" id="PF20154">
    <property type="entry name" value="LNT_N"/>
    <property type="match status" value="1"/>
</dbReference>
<dbReference type="GO" id="GO:0042158">
    <property type="term" value="P:lipoprotein biosynthetic process"/>
    <property type="evidence" value="ECO:0007669"/>
    <property type="project" value="UniProtKB-UniRule"/>
</dbReference>
<keyword evidence="6 9" id="KW-1133">Transmembrane helix</keyword>
<reference evidence="11 12" key="1">
    <citation type="journal article" date="2015" name="Int. J. Syst. Evol. Microbiol.">
        <title>Gemmobacter intermedius sp. nov., isolated from a white stork (Ciconia ciconia).</title>
        <authorList>
            <person name="Kampfer P."/>
            <person name="Jerzak L."/>
            <person name="Wilharm G."/>
            <person name="Golke J."/>
            <person name="Busse H.J."/>
            <person name="Glaeser S.P."/>
        </authorList>
    </citation>
    <scope>NUCLEOTIDE SEQUENCE [LARGE SCALE GENOMIC DNA]</scope>
    <source>
        <strain evidence="11 12">119/4</strain>
    </source>
</reference>
<dbReference type="UniPathway" id="UPA00666"/>
<keyword evidence="7 9" id="KW-0472">Membrane</keyword>
<dbReference type="InterPro" id="IPR004563">
    <property type="entry name" value="Apolipo_AcylTrfase"/>
</dbReference>
<dbReference type="InterPro" id="IPR003010">
    <property type="entry name" value="C-N_Hydrolase"/>
</dbReference>
<keyword evidence="8 9" id="KW-0012">Acyltransferase</keyword>
<dbReference type="CDD" id="cd07571">
    <property type="entry name" value="ALP_N-acyl_transferase"/>
    <property type="match status" value="1"/>
</dbReference>
<feature type="transmembrane region" description="Helical" evidence="9">
    <location>
        <begin position="479"/>
        <end position="497"/>
    </location>
</feature>
<evidence type="ECO:0000256" key="7">
    <source>
        <dbReference type="ARBA" id="ARBA00023136"/>
    </source>
</evidence>
<feature type="transmembrane region" description="Helical" evidence="9">
    <location>
        <begin position="189"/>
        <end position="207"/>
    </location>
</feature>
<feature type="domain" description="CN hydrolase" evidence="10">
    <location>
        <begin position="222"/>
        <end position="473"/>
    </location>
</feature>
<evidence type="ECO:0000256" key="3">
    <source>
        <dbReference type="ARBA" id="ARBA00022475"/>
    </source>
</evidence>
<dbReference type="HAMAP" id="MF_01148">
    <property type="entry name" value="Lnt"/>
    <property type="match status" value="1"/>
</dbReference>
<evidence type="ECO:0000256" key="1">
    <source>
        <dbReference type="ARBA" id="ARBA00004651"/>
    </source>
</evidence>
<dbReference type="PROSITE" id="PS50263">
    <property type="entry name" value="CN_HYDROLASE"/>
    <property type="match status" value="1"/>
</dbReference>
<feature type="transmembrane region" description="Helical" evidence="9">
    <location>
        <begin position="89"/>
        <end position="107"/>
    </location>
</feature>
<name>A0A3S3YGL0_9RHOB</name>
<dbReference type="Pfam" id="PF00795">
    <property type="entry name" value="CN_hydrolase"/>
    <property type="match status" value="1"/>
</dbReference>
<proteinExistence type="inferred from homology"/>
<evidence type="ECO:0000313" key="11">
    <source>
        <dbReference type="EMBL" id="RWY39989.1"/>
    </source>
</evidence>
<dbReference type="EMBL" id="SBLC01000018">
    <property type="protein sequence ID" value="RWY39989.1"/>
    <property type="molecule type" value="Genomic_DNA"/>
</dbReference>
<dbReference type="SUPFAM" id="SSF56317">
    <property type="entry name" value="Carbon-nitrogen hydrolase"/>
    <property type="match status" value="1"/>
</dbReference>
<evidence type="ECO:0000256" key="2">
    <source>
        <dbReference type="ARBA" id="ARBA00010065"/>
    </source>
</evidence>
<keyword evidence="11" id="KW-0449">Lipoprotein</keyword>
<dbReference type="PANTHER" id="PTHR38686:SF1">
    <property type="entry name" value="APOLIPOPROTEIN N-ACYLTRANSFERASE"/>
    <property type="match status" value="1"/>
</dbReference>
<keyword evidence="3 9" id="KW-1003">Cell membrane</keyword>
<dbReference type="Proteomes" id="UP000287168">
    <property type="component" value="Unassembled WGS sequence"/>
</dbReference>
<comment type="similarity">
    <text evidence="2 9">Belongs to the CN hydrolase family. Apolipoprotein N-acyltransferase subfamily.</text>
</comment>